<dbReference type="InterPro" id="IPR001260">
    <property type="entry name" value="Coprogen_oxidase_aer"/>
</dbReference>
<dbReference type="Proteomes" id="UP000515211">
    <property type="component" value="Chromosome 9"/>
</dbReference>
<dbReference type="GeneID" id="107465882"/>
<dbReference type="AlphaFoldDB" id="A0A6P5MSK4"/>
<dbReference type="KEGG" id="adu:127739723"/>
<reference evidence="3 4" key="2">
    <citation type="submission" date="2025-04" db="UniProtKB">
        <authorList>
            <consortium name="RefSeq"/>
        </authorList>
    </citation>
    <scope>IDENTIFICATION</scope>
    <source>
        <tissue evidence="3 4">Whole plant</tissue>
    </source>
</reference>
<reference evidence="2" key="1">
    <citation type="journal article" date="2016" name="Nat. Genet.">
        <title>The genome sequences of Arachis duranensis and Arachis ipaensis, the diploid ancestors of cultivated peanut.</title>
        <authorList>
            <person name="Bertioli D.J."/>
            <person name="Cannon S.B."/>
            <person name="Froenicke L."/>
            <person name="Huang G."/>
            <person name="Farmer A.D."/>
            <person name="Cannon E.K."/>
            <person name="Liu X."/>
            <person name="Gao D."/>
            <person name="Clevenger J."/>
            <person name="Dash S."/>
            <person name="Ren L."/>
            <person name="Moretzsohn M.C."/>
            <person name="Shirasawa K."/>
            <person name="Huang W."/>
            <person name="Vidigal B."/>
            <person name="Abernathy B."/>
            <person name="Chu Y."/>
            <person name="Niederhuth C.E."/>
            <person name="Umale P."/>
            <person name="Araujo A.C."/>
            <person name="Kozik A."/>
            <person name="Kim K.D."/>
            <person name="Burow M.D."/>
            <person name="Varshney R.K."/>
            <person name="Wang X."/>
            <person name="Zhang X."/>
            <person name="Barkley N."/>
            <person name="Guimaraes P.M."/>
            <person name="Isobe S."/>
            <person name="Guo B."/>
            <person name="Liao B."/>
            <person name="Stalker H.T."/>
            <person name="Schmitz R.J."/>
            <person name="Scheffler B.E."/>
            <person name="Leal-Bertioli S.C."/>
            <person name="Xun X."/>
            <person name="Jackson S.A."/>
            <person name="Michelmore R."/>
            <person name="Ozias-Akins P."/>
        </authorList>
    </citation>
    <scope>NUCLEOTIDE SEQUENCE [LARGE SCALE GENOMIC DNA]</scope>
    <source>
        <strain evidence="2">cv. V14167</strain>
    </source>
</reference>
<comment type="catalytic activity">
    <reaction evidence="1">
        <text>coproporphyrinogen III + O2 + 2 H(+) = protoporphyrinogen IX + 2 CO2 + 2 H2O</text>
        <dbReference type="Rhea" id="RHEA:18257"/>
        <dbReference type="ChEBI" id="CHEBI:15377"/>
        <dbReference type="ChEBI" id="CHEBI:15378"/>
        <dbReference type="ChEBI" id="CHEBI:15379"/>
        <dbReference type="ChEBI" id="CHEBI:16526"/>
        <dbReference type="ChEBI" id="CHEBI:57307"/>
        <dbReference type="ChEBI" id="CHEBI:57309"/>
        <dbReference type="EC" id="1.3.3.3"/>
    </reaction>
</comment>
<dbReference type="SUPFAM" id="SSF102886">
    <property type="entry name" value="Coproporphyrinogen III oxidase"/>
    <property type="match status" value="1"/>
</dbReference>
<sequence>MFRYDLFDETQNKLDYILSLTVENLLGRRLHTLVFKSGIAKSIHQRYISSKLKPQRRLIKLEALEKVIHERIDAPRAPRQWWFGKGTDLTPSYIFEDDVKHFHSVKLKELEAGLLENKANN</sequence>
<protein>
    <submittedName>
        <fullName evidence="3">Uncharacterized protein LOC107465882</fullName>
    </submittedName>
    <submittedName>
        <fullName evidence="4">Uncharacterized protein LOC127739723</fullName>
    </submittedName>
</protein>
<dbReference type="UniPathway" id="UPA00251">
    <property type="reaction ID" value="UER00322"/>
</dbReference>
<dbReference type="InterPro" id="IPR036406">
    <property type="entry name" value="Coprogen_oxidase_aer_sf"/>
</dbReference>
<dbReference type="Pfam" id="PF01218">
    <property type="entry name" value="Coprogen_oxidas"/>
    <property type="match status" value="1"/>
</dbReference>
<dbReference type="RefSeq" id="XP_052115654.1">
    <property type="nucleotide sequence ID" value="XM_052259694.1"/>
</dbReference>
<evidence type="ECO:0000256" key="1">
    <source>
        <dbReference type="ARBA" id="ARBA00049102"/>
    </source>
</evidence>
<dbReference type="Proteomes" id="UP000515211">
    <property type="component" value="Chromosome 3"/>
</dbReference>
<dbReference type="GO" id="GO:0004109">
    <property type="term" value="F:coproporphyrinogen oxidase activity"/>
    <property type="evidence" value="ECO:0007669"/>
    <property type="project" value="UniProtKB-EC"/>
</dbReference>
<gene>
    <name evidence="3" type="primary">LOC107465882</name>
    <name evidence="4" type="synonym">LOC127739723</name>
</gene>
<dbReference type="GO" id="GO:0006782">
    <property type="term" value="P:protoporphyrinogen IX biosynthetic process"/>
    <property type="evidence" value="ECO:0007669"/>
    <property type="project" value="UniProtKB-UniPathway"/>
</dbReference>
<dbReference type="KEGG" id="adu:107465882"/>
<evidence type="ECO:0000313" key="4">
    <source>
        <dbReference type="RefSeq" id="XP_052115654.1"/>
    </source>
</evidence>
<keyword evidence="2" id="KW-1185">Reference proteome</keyword>
<name>A0A6P5MSK4_ARADU</name>
<dbReference type="Gene3D" id="3.40.1500.10">
    <property type="entry name" value="Coproporphyrinogen III oxidase, aerobic"/>
    <property type="match status" value="1"/>
</dbReference>
<evidence type="ECO:0000313" key="3">
    <source>
        <dbReference type="RefSeq" id="XP_020987779.1"/>
    </source>
</evidence>
<dbReference type="RefSeq" id="XP_020987779.1">
    <property type="nucleotide sequence ID" value="XM_021132120.2"/>
</dbReference>
<organism evidence="2 3">
    <name type="scientific">Arachis duranensis</name>
    <name type="common">Wild peanut</name>
    <dbReference type="NCBI Taxonomy" id="130453"/>
    <lineage>
        <taxon>Eukaryota</taxon>
        <taxon>Viridiplantae</taxon>
        <taxon>Streptophyta</taxon>
        <taxon>Embryophyta</taxon>
        <taxon>Tracheophyta</taxon>
        <taxon>Spermatophyta</taxon>
        <taxon>Magnoliopsida</taxon>
        <taxon>eudicotyledons</taxon>
        <taxon>Gunneridae</taxon>
        <taxon>Pentapetalae</taxon>
        <taxon>rosids</taxon>
        <taxon>fabids</taxon>
        <taxon>Fabales</taxon>
        <taxon>Fabaceae</taxon>
        <taxon>Papilionoideae</taxon>
        <taxon>50 kb inversion clade</taxon>
        <taxon>dalbergioids sensu lato</taxon>
        <taxon>Dalbergieae</taxon>
        <taxon>Pterocarpus clade</taxon>
        <taxon>Arachis</taxon>
    </lineage>
</organism>
<accession>A0A6P5MSK4</accession>
<proteinExistence type="predicted"/>
<evidence type="ECO:0000313" key="2">
    <source>
        <dbReference type="Proteomes" id="UP000515211"/>
    </source>
</evidence>